<evidence type="ECO:0000259" key="1">
    <source>
        <dbReference type="Pfam" id="PF01738"/>
    </source>
</evidence>
<feature type="domain" description="Dienelactone hydrolase" evidence="1">
    <location>
        <begin position="35"/>
        <end position="209"/>
    </location>
</feature>
<protein>
    <recommendedName>
        <fullName evidence="1">Dienelactone hydrolase domain-containing protein</fullName>
    </recommendedName>
</protein>
<accession>A0A9P8AAE0</accession>
<name>A0A9P8AAE0_MORAP</name>
<dbReference type="PANTHER" id="PTHR47668">
    <property type="entry name" value="DIENELACTONE HYDROLASE FAMILY PROTEIN (AFU_ORTHOLOGUE AFUA_6G01940)"/>
    <property type="match status" value="1"/>
</dbReference>
<evidence type="ECO:0000313" key="3">
    <source>
        <dbReference type="Proteomes" id="UP000717515"/>
    </source>
</evidence>
<dbReference type="EMBL" id="JAIFTL010000044">
    <property type="protein sequence ID" value="KAG9325257.1"/>
    <property type="molecule type" value="Genomic_DNA"/>
</dbReference>
<dbReference type="Pfam" id="PF01738">
    <property type="entry name" value="DLH"/>
    <property type="match status" value="1"/>
</dbReference>
<dbReference type="Gene3D" id="3.40.50.1820">
    <property type="entry name" value="alpha/beta hydrolase"/>
    <property type="match status" value="1"/>
</dbReference>
<dbReference type="InterPro" id="IPR002925">
    <property type="entry name" value="Dienelactn_hydro"/>
</dbReference>
<reference evidence="2" key="1">
    <citation type="submission" date="2021-07" db="EMBL/GenBank/DDBJ databases">
        <title>Draft genome of Mortierella alpina, strain LL118, isolated from an aspen leaf litter sample.</title>
        <authorList>
            <person name="Yang S."/>
            <person name="Vinatzer B.A."/>
        </authorList>
    </citation>
    <scope>NUCLEOTIDE SEQUENCE</scope>
    <source>
        <strain evidence="2">LL118</strain>
    </source>
</reference>
<dbReference type="Proteomes" id="UP000717515">
    <property type="component" value="Unassembled WGS sequence"/>
</dbReference>
<sequence length="219" mass="24315">MFVFLQQTSCSGYQKQSSTNHTSILSFLYKRLAMAHGGFQVSAPYLFKQILPRSLLGNYEGMTAWLSEHGDYKNSHFDEVIRAAVEDLRADGCTSISIVGQCWGTLMAIKAASEVDSPFLASGGPHPSFTTVDTVKDIKCPLILLPSKDEEDMIPVIEAVNQKNFPIKSMQKRFDSVHHGWMGSRGDWSDPEQLKAGLEAVHLLAEFFAHAAEMNEKSQ</sequence>
<comment type="caution">
    <text evidence="2">The sequence shown here is derived from an EMBL/GenBank/DDBJ whole genome shotgun (WGS) entry which is preliminary data.</text>
</comment>
<dbReference type="GO" id="GO:0016787">
    <property type="term" value="F:hydrolase activity"/>
    <property type="evidence" value="ECO:0007669"/>
    <property type="project" value="InterPro"/>
</dbReference>
<dbReference type="SUPFAM" id="SSF53474">
    <property type="entry name" value="alpha/beta-Hydrolases"/>
    <property type="match status" value="1"/>
</dbReference>
<organism evidence="2 3">
    <name type="scientific">Mortierella alpina</name>
    <name type="common">Oleaginous fungus</name>
    <name type="synonym">Mortierella renispora</name>
    <dbReference type="NCBI Taxonomy" id="64518"/>
    <lineage>
        <taxon>Eukaryota</taxon>
        <taxon>Fungi</taxon>
        <taxon>Fungi incertae sedis</taxon>
        <taxon>Mucoromycota</taxon>
        <taxon>Mortierellomycotina</taxon>
        <taxon>Mortierellomycetes</taxon>
        <taxon>Mortierellales</taxon>
        <taxon>Mortierellaceae</taxon>
        <taxon>Mortierella</taxon>
    </lineage>
</organism>
<dbReference type="InterPro" id="IPR029058">
    <property type="entry name" value="AB_hydrolase_fold"/>
</dbReference>
<dbReference type="AlphaFoldDB" id="A0A9P8AAE0"/>
<gene>
    <name evidence="2" type="ORF">KVV02_000005</name>
</gene>
<dbReference type="PANTHER" id="PTHR47668:SF1">
    <property type="entry name" value="DIENELACTONE HYDROLASE DOMAIN-CONTAINING PROTEIN-RELATED"/>
    <property type="match status" value="1"/>
</dbReference>
<evidence type="ECO:0000313" key="2">
    <source>
        <dbReference type="EMBL" id="KAG9325257.1"/>
    </source>
</evidence>
<proteinExistence type="predicted"/>